<dbReference type="Gene3D" id="1.10.1760.20">
    <property type="match status" value="1"/>
</dbReference>
<evidence type="ECO:0000313" key="2">
    <source>
        <dbReference type="EMBL" id="SEJ05923.1"/>
    </source>
</evidence>
<reference evidence="3" key="1">
    <citation type="submission" date="2016-10" db="EMBL/GenBank/DDBJ databases">
        <authorList>
            <person name="Varghese N."/>
            <person name="Submissions S."/>
        </authorList>
    </citation>
    <scope>NUCLEOTIDE SEQUENCE [LARGE SCALE GENOMIC DNA]</scope>
    <source>
        <strain evidence="3">DSM 2179</strain>
    </source>
</reference>
<organism evidence="2 3">
    <name type="scientific">Propionispira arboris</name>
    <dbReference type="NCBI Taxonomy" id="84035"/>
    <lineage>
        <taxon>Bacteria</taxon>
        <taxon>Bacillati</taxon>
        <taxon>Bacillota</taxon>
        <taxon>Negativicutes</taxon>
        <taxon>Selenomonadales</taxon>
        <taxon>Selenomonadaceae</taxon>
        <taxon>Propionispira</taxon>
    </lineage>
</organism>
<dbReference type="GO" id="GO:0015234">
    <property type="term" value="F:thiamine transmembrane transporter activity"/>
    <property type="evidence" value="ECO:0007669"/>
    <property type="project" value="InterPro"/>
</dbReference>
<proteinExistence type="predicted"/>
<evidence type="ECO:0000313" key="3">
    <source>
        <dbReference type="Proteomes" id="UP000199662"/>
    </source>
</evidence>
<keyword evidence="3" id="KW-1185">Reference proteome</keyword>
<keyword evidence="1" id="KW-1133">Transmembrane helix</keyword>
<protein>
    <submittedName>
        <fullName evidence="2">Thiamine transporter</fullName>
    </submittedName>
</protein>
<evidence type="ECO:0000256" key="1">
    <source>
        <dbReference type="SAM" id="Phobius"/>
    </source>
</evidence>
<dbReference type="RefSeq" id="WP_091829284.1">
    <property type="nucleotide sequence ID" value="NZ_FNZK01000003.1"/>
</dbReference>
<dbReference type="InterPro" id="IPR012651">
    <property type="entry name" value="Thia_Transptr_ThiT"/>
</dbReference>
<gene>
    <name evidence="2" type="ORF">SAMN05660742_1033</name>
</gene>
<dbReference type="NCBIfam" id="TIGR02357">
    <property type="entry name" value="ECF_ThiT_YuaJ"/>
    <property type="match status" value="1"/>
</dbReference>
<keyword evidence="1" id="KW-0472">Membrane</keyword>
<feature type="transmembrane region" description="Helical" evidence="1">
    <location>
        <begin position="114"/>
        <end position="133"/>
    </location>
</feature>
<dbReference type="Proteomes" id="UP000199662">
    <property type="component" value="Unassembled WGS sequence"/>
</dbReference>
<dbReference type="EMBL" id="FNZK01000003">
    <property type="protein sequence ID" value="SEJ05923.1"/>
    <property type="molecule type" value="Genomic_DNA"/>
</dbReference>
<accession>A0A1H6VMS1</accession>
<feature type="transmembrane region" description="Helical" evidence="1">
    <location>
        <begin position="40"/>
        <end position="59"/>
    </location>
</feature>
<sequence length="216" mass="24084">MQETALKNLTELAAHPSSLFALLGTALLILALIYSKKTKLNTPLLVHVGLMLALTVILHQFRLYHMPQGGSITLGGMIPLLFIAFRYGPGVGYLAGFLYGMINLLQDPFVMHPVQVLFDYPLPYMALGLAGYFKDRFLLGASIGIFGRFICHYISGIIFFASYAPEGTSPYLYSLLFNAAYLLPELLICLFILKVLPVKRLLLQMHNTAKNNFSYK</sequence>
<dbReference type="Pfam" id="PF09515">
    <property type="entry name" value="Thia_YuaJ"/>
    <property type="match status" value="1"/>
</dbReference>
<feature type="transmembrane region" description="Helical" evidence="1">
    <location>
        <begin position="12"/>
        <end position="34"/>
    </location>
</feature>
<dbReference type="STRING" id="84035.SAMN05660742_1033"/>
<name>A0A1H6VMS1_9FIRM</name>
<feature type="transmembrane region" description="Helical" evidence="1">
    <location>
        <begin position="145"/>
        <end position="165"/>
    </location>
</feature>
<keyword evidence="1" id="KW-0812">Transmembrane</keyword>
<dbReference type="GO" id="GO:0005886">
    <property type="term" value="C:plasma membrane"/>
    <property type="evidence" value="ECO:0007669"/>
    <property type="project" value="InterPro"/>
</dbReference>
<dbReference type="AlphaFoldDB" id="A0A1H6VMS1"/>
<feature type="transmembrane region" description="Helical" evidence="1">
    <location>
        <begin position="171"/>
        <end position="196"/>
    </location>
</feature>
<feature type="transmembrane region" description="Helical" evidence="1">
    <location>
        <begin position="80"/>
        <end position="102"/>
    </location>
</feature>